<dbReference type="EMBL" id="AP012547">
    <property type="protein sequence ID" value="BAO30281.1"/>
    <property type="molecule type" value="Genomic_DNA"/>
</dbReference>
<organism evidence="1 2">
    <name type="scientific">Sulfuritalea hydrogenivorans sk43H</name>
    <dbReference type="NCBI Taxonomy" id="1223802"/>
    <lineage>
        <taxon>Bacteria</taxon>
        <taxon>Pseudomonadati</taxon>
        <taxon>Pseudomonadota</taxon>
        <taxon>Betaproteobacteria</taxon>
        <taxon>Nitrosomonadales</taxon>
        <taxon>Sterolibacteriaceae</taxon>
        <taxon>Sulfuritalea</taxon>
    </lineage>
</organism>
<gene>
    <name evidence="1" type="ORF">SUTH_02498</name>
</gene>
<dbReference type="RefSeq" id="WP_148312930.1">
    <property type="nucleotide sequence ID" value="NZ_AP012547.1"/>
</dbReference>
<keyword evidence="2" id="KW-1185">Reference proteome</keyword>
<dbReference type="STRING" id="1223802.SUTH_02498"/>
<sequence length="106" mass="11606">MTERTVCVATLGLKPGMRLAQAVRRPDGALLLSAGTEIDADQLRNLIQRGIEFVHVVQEETRSAAQIEDDLTAAMEGVARLFRGRTGDARQELAAAIADYRRQQVS</sequence>
<protein>
    <submittedName>
        <fullName evidence="1">Uncharacterized protein</fullName>
    </submittedName>
</protein>
<evidence type="ECO:0000313" key="1">
    <source>
        <dbReference type="EMBL" id="BAO30281.1"/>
    </source>
</evidence>
<reference evidence="1 2" key="1">
    <citation type="journal article" date="2014" name="Syst. Appl. Microbiol.">
        <title>Complete genomes of freshwater sulfur oxidizers Sulfuricella denitrificans skB26 and Sulfuritalea hydrogenivorans sk43H: genetic insights into the sulfur oxidation pathway of betaproteobacteria.</title>
        <authorList>
            <person name="Watanabe T."/>
            <person name="Kojima H."/>
            <person name="Fukui M."/>
        </authorList>
    </citation>
    <scope>NUCLEOTIDE SEQUENCE [LARGE SCALE GENOMIC DNA]</scope>
    <source>
        <strain evidence="1">DSM22779</strain>
    </source>
</reference>
<name>W0SGY3_9PROT</name>
<evidence type="ECO:0000313" key="2">
    <source>
        <dbReference type="Proteomes" id="UP000031637"/>
    </source>
</evidence>
<dbReference type="KEGG" id="shd:SUTH_02498"/>
<dbReference type="Proteomes" id="UP000031637">
    <property type="component" value="Chromosome"/>
</dbReference>
<proteinExistence type="predicted"/>
<dbReference type="AlphaFoldDB" id="W0SGY3"/>
<accession>W0SGY3</accession>
<dbReference type="HOGENOM" id="CLU_2221864_0_0_4"/>
<dbReference type="OrthoDB" id="8778534at2"/>